<dbReference type="SUPFAM" id="SSF57889">
    <property type="entry name" value="Cysteine-rich domain"/>
    <property type="match status" value="6"/>
</dbReference>
<organism evidence="7 8">
    <name type="scientific">Gossypium darwinii</name>
    <name type="common">Darwin's cotton</name>
    <name type="synonym">Gossypium barbadense var. darwinii</name>
    <dbReference type="NCBI Taxonomy" id="34276"/>
    <lineage>
        <taxon>Eukaryota</taxon>
        <taxon>Viridiplantae</taxon>
        <taxon>Streptophyta</taxon>
        <taxon>Embryophyta</taxon>
        <taxon>Tracheophyta</taxon>
        <taxon>Spermatophyta</taxon>
        <taxon>Magnoliopsida</taxon>
        <taxon>eudicotyledons</taxon>
        <taxon>Gunneridae</taxon>
        <taxon>Pentapetalae</taxon>
        <taxon>rosids</taxon>
        <taxon>malvids</taxon>
        <taxon>Malvales</taxon>
        <taxon>Malvaceae</taxon>
        <taxon>Malvoideae</taxon>
        <taxon>Gossypium</taxon>
    </lineage>
</organism>
<gene>
    <name evidence="7" type="ORF">ES288_D01G045700v1</name>
</gene>
<evidence type="ECO:0000313" key="8">
    <source>
        <dbReference type="Proteomes" id="UP000323506"/>
    </source>
</evidence>
<dbReference type="InterPro" id="IPR053192">
    <property type="entry name" value="Vacuole_Formation_Reg"/>
</dbReference>
<feature type="domain" description="Zinc finger PHD-type" evidence="6">
    <location>
        <begin position="25"/>
        <end position="89"/>
    </location>
</feature>
<dbReference type="SMART" id="SM00249">
    <property type="entry name" value="PHD"/>
    <property type="match status" value="5"/>
</dbReference>
<dbReference type="PANTHER" id="PTHR32410:SF207">
    <property type="entry name" value="DC1 DOMAIN-CONTAINING PROTEIN"/>
    <property type="match status" value="1"/>
</dbReference>
<keyword evidence="1" id="KW-0479">Metal-binding</keyword>
<feature type="domain" description="Phorbol-ester/DAG-type" evidence="5">
    <location>
        <begin position="532"/>
        <end position="579"/>
    </location>
</feature>
<keyword evidence="3" id="KW-0863">Zinc-finger</keyword>
<feature type="domain" description="Phorbol-ester/DAG-type" evidence="5">
    <location>
        <begin position="254"/>
        <end position="307"/>
    </location>
</feature>
<keyword evidence="2" id="KW-0677">Repeat</keyword>
<feature type="domain" description="Phorbol-ester/DAG-type" evidence="5">
    <location>
        <begin position="406"/>
        <end position="453"/>
    </location>
</feature>
<dbReference type="Proteomes" id="UP000323506">
    <property type="component" value="Chromosome D01"/>
</dbReference>
<evidence type="ECO:0000256" key="2">
    <source>
        <dbReference type="ARBA" id="ARBA00022737"/>
    </source>
</evidence>
<dbReference type="Pfam" id="PF03107">
    <property type="entry name" value="C1_2"/>
    <property type="match status" value="7"/>
</dbReference>
<evidence type="ECO:0000256" key="3">
    <source>
        <dbReference type="ARBA" id="ARBA00022771"/>
    </source>
</evidence>
<dbReference type="EMBL" id="CM017701">
    <property type="protein sequence ID" value="TYG81941.1"/>
    <property type="molecule type" value="Genomic_DNA"/>
</dbReference>
<name>A0A5D2DJP4_GOSDA</name>
<evidence type="ECO:0000259" key="5">
    <source>
        <dbReference type="SMART" id="SM00109"/>
    </source>
</evidence>
<evidence type="ECO:0000259" key="6">
    <source>
        <dbReference type="SMART" id="SM00249"/>
    </source>
</evidence>
<proteinExistence type="predicted"/>
<evidence type="ECO:0000313" key="7">
    <source>
        <dbReference type="EMBL" id="TYG81941.1"/>
    </source>
</evidence>
<feature type="domain" description="Phorbol-ester/DAG-type" evidence="5">
    <location>
        <begin position="666"/>
        <end position="711"/>
    </location>
</feature>
<reference evidence="7 8" key="1">
    <citation type="submission" date="2019-06" db="EMBL/GenBank/DDBJ databases">
        <title>WGS assembly of Gossypium darwinii.</title>
        <authorList>
            <person name="Chen Z.J."/>
            <person name="Sreedasyam A."/>
            <person name="Ando A."/>
            <person name="Song Q."/>
            <person name="De L."/>
            <person name="Hulse-Kemp A."/>
            <person name="Ding M."/>
            <person name="Ye W."/>
            <person name="Kirkbride R."/>
            <person name="Jenkins J."/>
            <person name="Plott C."/>
            <person name="Lovell J."/>
            <person name="Lin Y.-M."/>
            <person name="Vaughn R."/>
            <person name="Liu B."/>
            <person name="Li W."/>
            <person name="Simpson S."/>
            <person name="Scheffler B."/>
            <person name="Saski C."/>
            <person name="Grover C."/>
            <person name="Hu G."/>
            <person name="Conover J."/>
            <person name="Carlson J."/>
            <person name="Shu S."/>
            <person name="Boston L."/>
            <person name="Williams M."/>
            <person name="Peterson D."/>
            <person name="Mcgee K."/>
            <person name="Jones D."/>
            <person name="Wendel J."/>
            <person name="Stelly D."/>
            <person name="Grimwood J."/>
            <person name="Schmutz J."/>
        </authorList>
    </citation>
    <scope>NUCLEOTIDE SEQUENCE [LARGE SCALE GENOMIC DNA]</scope>
    <source>
        <strain evidence="7">1808015.09</strain>
    </source>
</reference>
<dbReference type="InterPro" id="IPR002219">
    <property type="entry name" value="PKC_DAG/PE"/>
</dbReference>
<accession>A0A5D2DJP4</accession>
<keyword evidence="8" id="KW-1185">Reference proteome</keyword>
<sequence>MEIKLASHEHSMGYHCLDDETDDKWCEKCTEKICGAAYACVRCELWLHELCAKAIQYLPREITHPLHSHHHLMLDWSGPSAPFTCDLCLKISSGTNYTCCRCAFELDLVCAFASSDDHVARKKRQRSNADRKQAMQHYCHIHPLVLYKYSNEGEHDYNCRWCDKPLTGIFYGCKSCGFFLHEFCSDKIPKTLNHPFHPSHPLRLDFVDATCNACTQLISMSKDFSTAAYGCQICNFNLDFGCAKLLPTLKHEGHNHGLTYVGPTFRDPILKYHFQCSSCRELCLDTFYRCVECDLNLHLKCVPVPPLAKHRYHRHPLLLNQPIREDEIGEYYCDICEKERDPTHEVYYCQKCTYIAHIECVLNQEETSTKQDSSPSPPISMDAKASKLKEMEQTETILVRPVFHKHPLKFCEVTENFGGRVCGACRLELSGPGYICKGCLYILHENCAKLPDEIQHPLHPQHHLNLYATSMSLGQNICDKCQDFYFGFFYLCEHCDFKLDLKCATRAPSESGRTTLKESERETELFHFTHKHKLLFCNFTDPLVKRQCNLCRLQIFGPTYHCMSCGWVLHESCLRLPQEMQVPFHSQHTLTLSYTRYGGCHACSLKLLPSGYHKSYNYGCKDCGVNYHIACAISLTRPLKLDSHMHHLYYFGTDFDRFFAMYRDFIDIYAGLFCSHCGEICSGQSFYRCLECFINFHLECLSLPQIIKSKCHIHPLTLKDSYIEDDSDEHYCDACEEKRHPNHHVYYCEECPGIFVAHIDCALSKEEEVVSFLVPREMKKRRSWTRGI</sequence>
<protein>
    <recommendedName>
        <fullName evidence="9">Phorbol-ester/DAG-type domain-containing protein</fullName>
    </recommendedName>
</protein>
<evidence type="ECO:0008006" key="9">
    <source>
        <dbReference type="Google" id="ProtNLM"/>
    </source>
</evidence>
<feature type="domain" description="Zinc finger PHD-type" evidence="6">
    <location>
        <begin position="673"/>
        <end position="736"/>
    </location>
</feature>
<dbReference type="SMART" id="SM00109">
    <property type="entry name" value="C1"/>
    <property type="match status" value="7"/>
</dbReference>
<dbReference type="InterPro" id="IPR046349">
    <property type="entry name" value="C1-like_sf"/>
</dbReference>
<evidence type="ECO:0000256" key="1">
    <source>
        <dbReference type="ARBA" id="ARBA00022723"/>
    </source>
</evidence>
<feature type="domain" description="Phorbol-ester/DAG-type" evidence="5">
    <location>
        <begin position="460"/>
        <end position="511"/>
    </location>
</feature>
<dbReference type="AlphaFoldDB" id="A0A5D2DJP4"/>
<feature type="domain" description="Zinc finger PHD-type" evidence="6">
    <location>
        <begin position="421"/>
        <end position="482"/>
    </location>
</feature>
<feature type="domain" description="Phorbol-ester/DAG-type" evidence="5">
    <location>
        <begin position="200"/>
        <end position="248"/>
    </location>
</feature>
<feature type="domain" description="Phorbol-ester/DAG-type" evidence="5">
    <location>
        <begin position="142"/>
        <end position="190"/>
    </location>
</feature>
<dbReference type="InterPro" id="IPR001965">
    <property type="entry name" value="Znf_PHD"/>
</dbReference>
<evidence type="ECO:0000256" key="4">
    <source>
        <dbReference type="ARBA" id="ARBA00022833"/>
    </source>
</evidence>
<keyword evidence="4" id="KW-0862">Zinc</keyword>
<feature type="domain" description="Zinc finger PHD-type" evidence="6">
    <location>
        <begin position="275"/>
        <end position="337"/>
    </location>
</feature>
<dbReference type="PANTHER" id="PTHR32410">
    <property type="entry name" value="CYSTEINE/HISTIDINE-RICH C1 DOMAIN FAMILY PROTEIN"/>
    <property type="match status" value="1"/>
</dbReference>
<dbReference type="InterPro" id="IPR004146">
    <property type="entry name" value="DC1"/>
</dbReference>
<feature type="domain" description="Zinc finger PHD-type" evidence="6">
    <location>
        <begin position="158"/>
        <end position="215"/>
    </location>
</feature>
<dbReference type="GO" id="GO:0008270">
    <property type="term" value="F:zinc ion binding"/>
    <property type="evidence" value="ECO:0007669"/>
    <property type="project" value="UniProtKB-KW"/>
</dbReference>